<dbReference type="SFLD" id="SFLDS00005">
    <property type="entry name" value="Isoprenoid_Synthase_Type_I"/>
    <property type="match status" value="1"/>
</dbReference>
<accession>A0A068UDW2</accession>
<evidence type="ECO:0000256" key="2">
    <source>
        <dbReference type="ARBA" id="ARBA00004721"/>
    </source>
</evidence>
<keyword evidence="11" id="KW-1185">Reference proteome</keyword>
<dbReference type="SUPFAM" id="SSF48576">
    <property type="entry name" value="Terpenoid synthases"/>
    <property type="match status" value="1"/>
</dbReference>
<dbReference type="PhylomeDB" id="A0A068UDW2"/>
<evidence type="ECO:0000256" key="7">
    <source>
        <dbReference type="ARBA" id="ARBA00066673"/>
    </source>
</evidence>
<comment type="similarity">
    <text evidence="3">Belongs to the terpene synthase family.</text>
</comment>
<dbReference type="OrthoDB" id="1877784at2759"/>
<evidence type="ECO:0000259" key="9">
    <source>
        <dbReference type="Pfam" id="PF03936"/>
    </source>
</evidence>
<dbReference type="InterPro" id="IPR034741">
    <property type="entry name" value="Terpene_cyclase-like_1_C"/>
</dbReference>
<dbReference type="SFLD" id="SFLDG01019">
    <property type="entry name" value="Terpene_Cyclase_Like_1_C_Termi"/>
    <property type="match status" value="1"/>
</dbReference>
<dbReference type="OMA" id="AEYKHEQ"/>
<dbReference type="InterPro" id="IPR050148">
    <property type="entry name" value="Terpene_synthase-like"/>
</dbReference>
<dbReference type="PANTHER" id="PTHR31225:SF221">
    <property type="entry name" value="(-)-GERMACRENE D SYNTHASE"/>
    <property type="match status" value="1"/>
</dbReference>
<evidence type="ECO:0000256" key="5">
    <source>
        <dbReference type="ARBA" id="ARBA00023239"/>
    </source>
</evidence>
<dbReference type="InterPro" id="IPR005630">
    <property type="entry name" value="Terpene_synthase_metal-bd"/>
</dbReference>
<dbReference type="InterPro" id="IPR044814">
    <property type="entry name" value="Terpene_cyclase_plant_C1"/>
</dbReference>
<dbReference type="EC" id="4.2.3.15" evidence="7"/>
<feature type="domain" description="Terpene synthase metal-binding" evidence="9">
    <location>
        <begin position="254"/>
        <end position="493"/>
    </location>
</feature>
<dbReference type="Proteomes" id="UP000295252">
    <property type="component" value="Chromosome VII"/>
</dbReference>
<dbReference type="InterPro" id="IPR001906">
    <property type="entry name" value="Terpene_synth_N"/>
</dbReference>
<evidence type="ECO:0000313" key="11">
    <source>
        <dbReference type="Proteomes" id="UP000295252"/>
    </source>
</evidence>
<evidence type="ECO:0000256" key="3">
    <source>
        <dbReference type="ARBA" id="ARBA00006333"/>
    </source>
</evidence>
<dbReference type="Gene3D" id="1.50.10.130">
    <property type="entry name" value="Terpene synthase, N-terminal domain"/>
    <property type="match status" value="1"/>
</dbReference>
<protein>
    <recommendedName>
        <fullName evidence="7">myrcene synthase</fullName>
        <ecNumber evidence="7">4.2.3.15</ecNumber>
    </recommendedName>
</protein>
<dbReference type="InParanoid" id="A0A068UDW2"/>
<evidence type="ECO:0000313" key="10">
    <source>
        <dbReference type="EMBL" id="CDP05818.1"/>
    </source>
</evidence>
<sequence>MEVVVEKLPVPRRSANYHPSVWGDHFLAYAPQHKENFFEGEGELQRLREEVRKMLTETPDEFPGKLDMIDTIQRLGVSYHFESEIEASLQKIFDAYSELNHKDGNDLHTTALRFRLLRQKGFHASCDVFDKFKNPEGDFKESLASDARGMLSLYEAANFGVHGEKVLDEALKFTSDNLESMVPNLSNFLAAQVVQALRAPIQKTLTRLGARQYISLYQQHESHDKLLLKFAKLDFNKLQKLHQKELSGLTKWWKGLDVATNLPFARDRLVECYFWVLGVYFEPKYCFAREVLTKVISITSIIDDIYDVYATPDELIVFTDAIERWHINELDRLPSYMKHCYRALLDIYKEFEEKLAKEGQSDRVNYSKLEMKKLAKGYLQEAIWFHNGYVPKVEEYMKVALVTAGYMMLATTSMVGMGDSLTAQTFDWVTNEPLIVRAASVIGRLMDDMAGHELEQEGGHVATAVECYVNEYGVTKREAFDEFNKQVANAWKDINGECLNSNAVPMAVLERVVNLAKVINLLYKDEEDWYTHSATKLKDTITTALIDPIPM</sequence>
<dbReference type="SUPFAM" id="SSF48239">
    <property type="entry name" value="Terpenoid cyclases/Protein prenyltransferases"/>
    <property type="match status" value="1"/>
</dbReference>
<dbReference type="InterPro" id="IPR036965">
    <property type="entry name" value="Terpene_synth_N_sf"/>
</dbReference>
<proteinExistence type="inferred from homology"/>
<dbReference type="InterPro" id="IPR008949">
    <property type="entry name" value="Isoprenoid_synthase_dom_sf"/>
</dbReference>
<comment type="catalytic activity">
    <reaction evidence="6">
        <text>(2E)-geranyl diphosphate = beta-myrcene + diphosphate</text>
        <dbReference type="Rhea" id="RHEA:16965"/>
        <dbReference type="ChEBI" id="CHEBI:17221"/>
        <dbReference type="ChEBI" id="CHEBI:33019"/>
        <dbReference type="ChEBI" id="CHEBI:58057"/>
        <dbReference type="EC" id="4.2.3.15"/>
    </reaction>
    <physiologicalReaction direction="left-to-right" evidence="6">
        <dbReference type="Rhea" id="RHEA:16966"/>
    </physiologicalReaction>
</comment>
<dbReference type="PANTHER" id="PTHR31225">
    <property type="entry name" value="OS04G0344100 PROTEIN-RELATED"/>
    <property type="match status" value="1"/>
</dbReference>
<dbReference type="STRING" id="49390.A0A068UDW2"/>
<evidence type="ECO:0000256" key="6">
    <source>
        <dbReference type="ARBA" id="ARBA00052562"/>
    </source>
</evidence>
<evidence type="ECO:0000256" key="1">
    <source>
        <dbReference type="ARBA" id="ARBA00001946"/>
    </source>
</evidence>
<comment type="pathway">
    <text evidence="2">Secondary metabolite biosynthesis; terpenoid biosynthesis.</text>
</comment>
<dbReference type="Pfam" id="PF03936">
    <property type="entry name" value="Terpene_synth_C"/>
    <property type="match status" value="1"/>
</dbReference>
<reference evidence="11" key="1">
    <citation type="journal article" date="2014" name="Science">
        <title>The coffee genome provides insight into the convergent evolution of caffeine biosynthesis.</title>
        <authorList>
            <person name="Denoeud F."/>
            <person name="Carretero-Paulet L."/>
            <person name="Dereeper A."/>
            <person name="Droc G."/>
            <person name="Guyot R."/>
            <person name="Pietrella M."/>
            <person name="Zheng C."/>
            <person name="Alberti A."/>
            <person name="Anthony F."/>
            <person name="Aprea G."/>
            <person name="Aury J.M."/>
            <person name="Bento P."/>
            <person name="Bernard M."/>
            <person name="Bocs S."/>
            <person name="Campa C."/>
            <person name="Cenci A."/>
            <person name="Combes M.C."/>
            <person name="Crouzillat D."/>
            <person name="Da Silva C."/>
            <person name="Daddiego L."/>
            <person name="De Bellis F."/>
            <person name="Dussert S."/>
            <person name="Garsmeur O."/>
            <person name="Gayraud T."/>
            <person name="Guignon V."/>
            <person name="Jahn K."/>
            <person name="Jamilloux V."/>
            <person name="Joet T."/>
            <person name="Labadie K."/>
            <person name="Lan T."/>
            <person name="Leclercq J."/>
            <person name="Lepelley M."/>
            <person name="Leroy T."/>
            <person name="Li L.T."/>
            <person name="Librado P."/>
            <person name="Lopez L."/>
            <person name="Munoz A."/>
            <person name="Noel B."/>
            <person name="Pallavicini A."/>
            <person name="Perrotta G."/>
            <person name="Poncet V."/>
            <person name="Pot D."/>
            <person name="Priyono X."/>
            <person name="Rigoreau M."/>
            <person name="Rouard M."/>
            <person name="Rozas J."/>
            <person name="Tranchant-Dubreuil C."/>
            <person name="VanBuren R."/>
            <person name="Zhang Q."/>
            <person name="Andrade A.C."/>
            <person name="Argout X."/>
            <person name="Bertrand B."/>
            <person name="de Kochko A."/>
            <person name="Graziosi G."/>
            <person name="Henry R.J."/>
            <person name="Jayarama X."/>
            <person name="Ming R."/>
            <person name="Nagai C."/>
            <person name="Rounsley S."/>
            <person name="Sankoff D."/>
            <person name="Giuliano G."/>
            <person name="Albert V.A."/>
            <person name="Wincker P."/>
            <person name="Lashermes P."/>
        </authorList>
    </citation>
    <scope>NUCLEOTIDE SEQUENCE [LARGE SCALE GENOMIC DNA]</scope>
    <source>
        <strain evidence="11">cv. DH200-94</strain>
    </source>
</reference>
<keyword evidence="5" id="KW-0456">Lyase</keyword>
<name>A0A068UDW2_COFCA</name>
<dbReference type="AlphaFoldDB" id="A0A068UDW2"/>
<dbReference type="Pfam" id="PF01397">
    <property type="entry name" value="Terpene_synth"/>
    <property type="match status" value="1"/>
</dbReference>
<dbReference type="EMBL" id="HG739103">
    <property type="protein sequence ID" value="CDP05818.1"/>
    <property type="molecule type" value="Genomic_DNA"/>
</dbReference>
<comment type="cofactor">
    <cofactor evidence="1">
        <name>Mg(2+)</name>
        <dbReference type="ChEBI" id="CHEBI:18420"/>
    </cofactor>
</comment>
<dbReference type="GO" id="GO:0016102">
    <property type="term" value="P:diterpenoid biosynthetic process"/>
    <property type="evidence" value="ECO:0007669"/>
    <property type="project" value="InterPro"/>
</dbReference>
<dbReference type="FunCoup" id="A0A068UDW2">
    <property type="interactions" value="15"/>
</dbReference>
<organism evidence="10 11">
    <name type="scientific">Coffea canephora</name>
    <name type="common">Robusta coffee</name>
    <dbReference type="NCBI Taxonomy" id="49390"/>
    <lineage>
        <taxon>Eukaryota</taxon>
        <taxon>Viridiplantae</taxon>
        <taxon>Streptophyta</taxon>
        <taxon>Embryophyta</taxon>
        <taxon>Tracheophyta</taxon>
        <taxon>Spermatophyta</taxon>
        <taxon>Magnoliopsida</taxon>
        <taxon>eudicotyledons</taxon>
        <taxon>Gunneridae</taxon>
        <taxon>Pentapetalae</taxon>
        <taxon>asterids</taxon>
        <taxon>lamiids</taxon>
        <taxon>Gentianales</taxon>
        <taxon>Rubiaceae</taxon>
        <taxon>Ixoroideae</taxon>
        <taxon>Gardenieae complex</taxon>
        <taxon>Bertiereae - Coffeeae clade</taxon>
        <taxon>Coffeeae</taxon>
        <taxon>Coffea</taxon>
    </lineage>
</organism>
<feature type="domain" description="Terpene synthase N-terminal" evidence="8">
    <location>
        <begin position="21"/>
        <end position="197"/>
    </location>
</feature>
<dbReference type="GO" id="GO:0050551">
    <property type="term" value="F:myrcene synthase activity"/>
    <property type="evidence" value="ECO:0007669"/>
    <property type="project" value="UniProtKB-EC"/>
</dbReference>
<dbReference type="CDD" id="cd00684">
    <property type="entry name" value="Terpene_cyclase_plant_C1"/>
    <property type="match status" value="1"/>
</dbReference>
<gene>
    <name evidence="10" type="ORF">GSCOC_T00021109001</name>
</gene>
<dbReference type="Gramene" id="CDP05818">
    <property type="protein sequence ID" value="CDP05818"/>
    <property type="gene ID" value="GSCOC_T00021109001"/>
</dbReference>
<keyword evidence="4" id="KW-0479">Metal-binding</keyword>
<dbReference type="GO" id="GO:0000287">
    <property type="term" value="F:magnesium ion binding"/>
    <property type="evidence" value="ECO:0007669"/>
    <property type="project" value="InterPro"/>
</dbReference>
<dbReference type="Gene3D" id="1.10.600.10">
    <property type="entry name" value="Farnesyl Diphosphate Synthase"/>
    <property type="match status" value="1"/>
</dbReference>
<evidence type="ECO:0000259" key="8">
    <source>
        <dbReference type="Pfam" id="PF01397"/>
    </source>
</evidence>
<dbReference type="FunFam" id="1.10.600.10:FF:000007">
    <property type="entry name" value="Isoprene synthase, chloroplastic"/>
    <property type="match status" value="1"/>
</dbReference>
<evidence type="ECO:0000256" key="4">
    <source>
        <dbReference type="ARBA" id="ARBA00022723"/>
    </source>
</evidence>
<dbReference type="InterPro" id="IPR008930">
    <property type="entry name" value="Terpenoid_cyclase/PrenylTrfase"/>
</dbReference>
<dbReference type="FunFam" id="1.50.10.130:FF:000001">
    <property type="entry name" value="Isoprene synthase, chloroplastic"/>
    <property type="match status" value="1"/>
</dbReference>